<comment type="caution">
    <text evidence="1">The sequence shown here is derived from an EMBL/GenBank/DDBJ whole genome shotgun (WGS) entry which is preliminary data.</text>
</comment>
<dbReference type="Proteomes" id="UP000309997">
    <property type="component" value="Unassembled WGS sequence"/>
</dbReference>
<protein>
    <submittedName>
        <fullName evidence="1">Uncharacterized protein</fullName>
    </submittedName>
</protein>
<gene>
    <name evidence="1" type="ORF">D5086_032693</name>
</gene>
<evidence type="ECO:0000313" key="2">
    <source>
        <dbReference type="Proteomes" id="UP000309997"/>
    </source>
</evidence>
<dbReference type="EMBL" id="RCHU02000019">
    <property type="protein sequence ID" value="KAL3564647.1"/>
    <property type="molecule type" value="Genomic_DNA"/>
</dbReference>
<name>A0ACC4AER0_POPAL</name>
<sequence length="168" mass="18311">MSLANSCAQLLPFFLTLSLYISFSTAANTIGVTHTTVAVATDNVPLPKKVATFLPSDISPPTEKYWYSRRGYKRGDKKSLNSALPDSTIFYQYDDLHPDTEVDEVPLVGADGTKVKAVTVCHLNTSAWSPDHMAITWAFSLRGIDTGAMWNDFINQMGSMVIGVGSLS</sequence>
<evidence type="ECO:0000313" key="1">
    <source>
        <dbReference type="EMBL" id="KAL3564647.1"/>
    </source>
</evidence>
<keyword evidence="2" id="KW-1185">Reference proteome</keyword>
<accession>A0ACC4AER0</accession>
<reference evidence="1 2" key="1">
    <citation type="journal article" date="2024" name="Plant Biotechnol. J.">
        <title>Genome and CRISPR/Cas9 system of a widespread forest tree (Populus alba) in the world.</title>
        <authorList>
            <person name="Liu Y.J."/>
            <person name="Jiang P.F."/>
            <person name="Han X.M."/>
            <person name="Li X.Y."/>
            <person name="Wang H.M."/>
            <person name="Wang Y.J."/>
            <person name="Wang X.X."/>
            <person name="Zeng Q.Y."/>
        </authorList>
    </citation>
    <scope>NUCLEOTIDE SEQUENCE [LARGE SCALE GENOMIC DNA]</scope>
    <source>
        <strain evidence="2">cv. PAL-ZL1</strain>
    </source>
</reference>
<organism evidence="1 2">
    <name type="scientific">Populus alba</name>
    <name type="common">White poplar</name>
    <dbReference type="NCBI Taxonomy" id="43335"/>
    <lineage>
        <taxon>Eukaryota</taxon>
        <taxon>Viridiplantae</taxon>
        <taxon>Streptophyta</taxon>
        <taxon>Embryophyta</taxon>
        <taxon>Tracheophyta</taxon>
        <taxon>Spermatophyta</taxon>
        <taxon>Magnoliopsida</taxon>
        <taxon>eudicotyledons</taxon>
        <taxon>Gunneridae</taxon>
        <taxon>Pentapetalae</taxon>
        <taxon>rosids</taxon>
        <taxon>fabids</taxon>
        <taxon>Malpighiales</taxon>
        <taxon>Salicaceae</taxon>
        <taxon>Saliceae</taxon>
        <taxon>Populus</taxon>
    </lineage>
</organism>
<proteinExistence type="predicted"/>